<evidence type="ECO:0000313" key="3">
    <source>
        <dbReference type="Proteomes" id="UP000324222"/>
    </source>
</evidence>
<keyword evidence="3" id="KW-1185">Reference proteome</keyword>
<sequence length="69" mass="7742">MEGRNAGGEKKKREEISGEEQGVDKEGKKGLEDGLRLFVLPDMTTTSRSTVKERQLVLSGDLEHNLRRT</sequence>
<evidence type="ECO:0000313" key="2">
    <source>
        <dbReference type="EMBL" id="MPC67353.1"/>
    </source>
</evidence>
<evidence type="ECO:0000256" key="1">
    <source>
        <dbReference type="SAM" id="MobiDB-lite"/>
    </source>
</evidence>
<organism evidence="2 3">
    <name type="scientific">Portunus trituberculatus</name>
    <name type="common">Swimming crab</name>
    <name type="synonym">Neptunus trituberculatus</name>
    <dbReference type="NCBI Taxonomy" id="210409"/>
    <lineage>
        <taxon>Eukaryota</taxon>
        <taxon>Metazoa</taxon>
        <taxon>Ecdysozoa</taxon>
        <taxon>Arthropoda</taxon>
        <taxon>Crustacea</taxon>
        <taxon>Multicrustacea</taxon>
        <taxon>Malacostraca</taxon>
        <taxon>Eumalacostraca</taxon>
        <taxon>Eucarida</taxon>
        <taxon>Decapoda</taxon>
        <taxon>Pleocyemata</taxon>
        <taxon>Brachyura</taxon>
        <taxon>Eubrachyura</taxon>
        <taxon>Portunoidea</taxon>
        <taxon>Portunidae</taxon>
        <taxon>Portuninae</taxon>
        <taxon>Portunus</taxon>
    </lineage>
</organism>
<dbReference type="AlphaFoldDB" id="A0A5B7HB76"/>
<accession>A0A5B7HB76</accession>
<name>A0A5B7HB76_PORTR</name>
<reference evidence="2 3" key="1">
    <citation type="submission" date="2019-05" db="EMBL/GenBank/DDBJ databases">
        <title>Another draft genome of Portunus trituberculatus and its Hox gene families provides insights of decapod evolution.</title>
        <authorList>
            <person name="Jeong J.-H."/>
            <person name="Song I."/>
            <person name="Kim S."/>
            <person name="Choi T."/>
            <person name="Kim D."/>
            <person name="Ryu S."/>
            <person name="Kim W."/>
        </authorList>
    </citation>
    <scope>NUCLEOTIDE SEQUENCE [LARGE SCALE GENOMIC DNA]</scope>
    <source>
        <tissue evidence="2">Muscle</tissue>
    </source>
</reference>
<gene>
    <name evidence="2" type="ORF">E2C01_061528</name>
</gene>
<proteinExistence type="predicted"/>
<dbReference type="Proteomes" id="UP000324222">
    <property type="component" value="Unassembled WGS sequence"/>
</dbReference>
<dbReference type="EMBL" id="VSRR010026130">
    <property type="protein sequence ID" value="MPC67353.1"/>
    <property type="molecule type" value="Genomic_DNA"/>
</dbReference>
<feature type="region of interest" description="Disordered" evidence="1">
    <location>
        <begin position="1"/>
        <end position="34"/>
    </location>
</feature>
<protein>
    <submittedName>
        <fullName evidence="2">Uncharacterized protein</fullName>
    </submittedName>
</protein>
<comment type="caution">
    <text evidence="2">The sequence shown here is derived from an EMBL/GenBank/DDBJ whole genome shotgun (WGS) entry which is preliminary data.</text>
</comment>